<dbReference type="EMBL" id="JAPFFF010000010">
    <property type="protein sequence ID" value="KAK8880949.1"/>
    <property type="molecule type" value="Genomic_DNA"/>
</dbReference>
<dbReference type="PROSITE" id="PS50994">
    <property type="entry name" value="INTEGRASE"/>
    <property type="match status" value="1"/>
</dbReference>
<name>A0ABR2JPZ4_9EUKA</name>
<feature type="domain" description="Integrase catalytic" evidence="1">
    <location>
        <begin position="58"/>
        <end position="222"/>
    </location>
</feature>
<organism evidence="2 3">
    <name type="scientific">Tritrichomonas musculus</name>
    <dbReference type="NCBI Taxonomy" id="1915356"/>
    <lineage>
        <taxon>Eukaryota</taxon>
        <taxon>Metamonada</taxon>
        <taxon>Parabasalia</taxon>
        <taxon>Tritrichomonadida</taxon>
        <taxon>Tritrichomonadidae</taxon>
        <taxon>Tritrichomonas</taxon>
    </lineage>
</organism>
<dbReference type="Proteomes" id="UP001470230">
    <property type="component" value="Unassembled WGS sequence"/>
</dbReference>
<dbReference type="InterPro" id="IPR012337">
    <property type="entry name" value="RNaseH-like_sf"/>
</dbReference>
<dbReference type="InterPro" id="IPR001584">
    <property type="entry name" value="Integrase_cat-core"/>
</dbReference>
<dbReference type="PANTHER" id="PTHR46585:SF1">
    <property type="entry name" value="CHROMO DOMAIN-CONTAINING PROTEIN"/>
    <property type="match status" value="1"/>
</dbReference>
<proteinExistence type="predicted"/>
<dbReference type="InterPro" id="IPR036397">
    <property type="entry name" value="RNaseH_sf"/>
</dbReference>
<evidence type="ECO:0000259" key="1">
    <source>
        <dbReference type="PROSITE" id="PS50994"/>
    </source>
</evidence>
<gene>
    <name evidence="2" type="ORF">M9Y10_003655</name>
</gene>
<protein>
    <recommendedName>
        <fullName evidence="1">Integrase catalytic domain-containing protein</fullName>
    </recommendedName>
</protein>
<keyword evidence="3" id="KW-1185">Reference proteome</keyword>
<sequence length="369" mass="43085">MNVEETFTKQSRVKFKNIDEVYAKYPTNTLTKFKRIANKYGFTDDEAKEFLSSRVVHDQHIPPPKFMHIYSKIPHGFQMDTFIGTPNYLMLININSRKAYAYEMSGKGAKEVLRSLYEFIKVEPECKSITSDEDTAYLSKSVLDFMREHNIIYTTTTDNDHNKLGIINRFMRTIRDMKANEPNVDILSLVESYNDMPHRSLNYKSPNDFTKEDEVEYINKMRGEENPYKFKPGDFVRVILDKNPLEKKRTNLSRESYIVDSKDGNQFLIRSSDGSVDTVPGYKLVKSVKNVPLASSIKNGKRGIVKEIRSYNKKRDTYSITYEMPDDSLVKDTIKSKNMREGHPTKLSTMERQYWITQKSIPDQIRKFI</sequence>
<dbReference type="SUPFAM" id="SSF53098">
    <property type="entry name" value="Ribonuclease H-like"/>
    <property type="match status" value="1"/>
</dbReference>
<evidence type="ECO:0000313" key="3">
    <source>
        <dbReference type="Proteomes" id="UP001470230"/>
    </source>
</evidence>
<evidence type="ECO:0000313" key="2">
    <source>
        <dbReference type="EMBL" id="KAK8880949.1"/>
    </source>
</evidence>
<dbReference type="PANTHER" id="PTHR46585">
    <property type="entry name" value="INTEGRASE CORE DOMAIN CONTAINING PROTEIN"/>
    <property type="match status" value="1"/>
</dbReference>
<reference evidence="2 3" key="1">
    <citation type="submission" date="2024-04" db="EMBL/GenBank/DDBJ databases">
        <title>Tritrichomonas musculus Genome.</title>
        <authorList>
            <person name="Alves-Ferreira E."/>
            <person name="Grigg M."/>
            <person name="Lorenzi H."/>
            <person name="Galac M."/>
        </authorList>
    </citation>
    <scope>NUCLEOTIDE SEQUENCE [LARGE SCALE GENOMIC DNA]</scope>
    <source>
        <strain evidence="2 3">EAF2021</strain>
    </source>
</reference>
<dbReference type="Gene3D" id="3.30.420.10">
    <property type="entry name" value="Ribonuclease H-like superfamily/Ribonuclease H"/>
    <property type="match status" value="1"/>
</dbReference>
<comment type="caution">
    <text evidence="2">The sequence shown here is derived from an EMBL/GenBank/DDBJ whole genome shotgun (WGS) entry which is preliminary data.</text>
</comment>
<accession>A0ABR2JPZ4</accession>